<dbReference type="Proteomes" id="UP001178354">
    <property type="component" value="Unassembled WGS sequence"/>
</dbReference>
<evidence type="ECO:0000256" key="2">
    <source>
        <dbReference type="ARBA" id="ARBA00022803"/>
    </source>
</evidence>
<dbReference type="AlphaFoldDB" id="A0AAW8B0H0"/>
<accession>A0AAW8B0H0</accession>
<dbReference type="Gene3D" id="1.25.40.10">
    <property type="entry name" value="Tetratricopeptide repeat domain"/>
    <property type="match status" value="1"/>
</dbReference>
<dbReference type="SUPFAM" id="SSF48452">
    <property type="entry name" value="TPR-like"/>
    <property type="match status" value="1"/>
</dbReference>
<proteinExistence type="predicted"/>
<keyword evidence="2 3" id="KW-0802">TPR repeat</keyword>
<gene>
    <name evidence="5" type="primary">pilW</name>
    <name evidence="5" type="ORF">Q8A57_00570</name>
</gene>
<dbReference type="EMBL" id="JAUUUU010000001">
    <property type="protein sequence ID" value="MDP1519458.1"/>
    <property type="molecule type" value="Genomic_DNA"/>
</dbReference>
<dbReference type="Pfam" id="PF13181">
    <property type="entry name" value="TPR_8"/>
    <property type="match status" value="2"/>
</dbReference>
<feature type="repeat" description="TPR" evidence="3">
    <location>
        <begin position="43"/>
        <end position="76"/>
    </location>
</feature>
<dbReference type="InterPro" id="IPR011990">
    <property type="entry name" value="TPR-like_helical_dom_sf"/>
</dbReference>
<dbReference type="Pfam" id="PF13431">
    <property type="entry name" value="TPR_17"/>
    <property type="match status" value="1"/>
</dbReference>
<dbReference type="InterPro" id="IPR013360">
    <property type="entry name" value="Pilus_4_PilW"/>
</dbReference>
<evidence type="ECO:0000256" key="1">
    <source>
        <dbReference type="ARBA" id="ARBA00022737"/>
    </source>
</evidence>
<reference evidence="5" key="1">
    <citation type="journal article" date="2010" name="Int. J. Syst. Evol. Microbiol.">
        <title>Porticoccus litoralis gen. nov., sp. nov., a gammaproteobacterium isolated from the Yellow Sea.</title>
        <authorList>
            <person name="Oh H.M."/>
            <person name="Kim H."/>
            <person name="Kim K.M."/>
            <person name="Min G.S."/>
            <person name="Cho J.C."/>
        </authorList>
    </citation>
    <scope>NUCLEOTIDE SEQUENCE</scope>
    <source>
        <strain evidence="5">DSM 25064</strain>
    </source>
</reference>
<dbReference type="InterPro" id="IPR019734">
    <property type="entry name" value="TPR_rpt"/>
</dbReference>
<dbReference type="PROSITE" id="PS51257">
    <property type="entry name" value="PROKAR_LIPOPROTEIN"/>
    <property type="match status" value="1"/>
</dbReference>
<dbReference type="PANTHER" id="PTHR44943">
    <property type="entry name" value="CELLULOSE SYNTHASE OPERON PROTEIN C"/>
    <property type="match status" value="1"/>
</dbReference>
<evidence type="ECO:0000256" key="3">
    <source>
        <dbReference type="PROSITE-ProRule" id="PRU00339"/>
    </source>
</evidence>
<evidence type="ECO:0000256" key="4">
    <source>
        <dbReference type="SAM" id="SignalP"/>
    </source>
</evidence>
<keyword evidence="6" id="KW-1185">Reference proteome</keyword>
<evidence type="ECO:0000313" key="5">
    <source>
        <dbReference type="EMBL" id="MDP1519458.1"/>
    </source>
</evidence>
<protein>
    <submittedName>
        <fullName evidence="5">Type IV pilus biogenesis/stability protein PilW</fullName>
    </submittedName>
</protein>
<dbReference type="PANTHER" id="PTHR44943:SF8">
    <property type="entry name" value="TPR REPEAT-CONTAINING PROTEIN MJ0263"/>
    <property type="match status" value="1"/>
</dbReference>
<name>A0AAW8B0H0_9GAMM</name>
<sequence>MKLRTIVTVIVAVFSMAMIQGCTTSSTTVNGAPSVSPDTEKALETRLQLALGYMTQGDRERAREHLEKAMRINSRSPEVHDVWALLYQQEMELAEAESHYKKALSYDPGFTRSRNNYGMFLLRQERYEEAYQQFVKGSEDLAYPKRGEIFYKAGVTAIKLNKLTEGEEALQKAVVLAPQMSQPYLELAEIAYTRADYQRAKQLLEKYNDARRRPTPRGLWLGVKLENRLGNRDAEASQGLALKNLFPDSRENQEYLNWLQNDKQD</sequence>
<keyword evidence="1" id="KW-0677">Repeat</keyword>
<keyword evidence="4" id="KW-0732">Signal</keyword>
<reference evidence="5" key="2">
    <citation type="submission" date="2023-08" db="EMBL/GenBank/DDBJ databases">
        <authorList>
            <person name="Luo J."/>
        </authorList>
    </citation>
    <scope>NUCLEOTIDE SEQUENCE</scope>
    <source>
        <strain evidence="5">DSM 25064</strain>
    </source>
</reference>
<dbReference type="InterPro" id="IPR051685">
    <property type="entry name" value="Ycf3/AcsC/BcsC/TPR_MFPF"/>
</dbReference>
<evidence type="ECO:0000313" key="6">
    <source>
        <dbReference type="Proteomes" id="UP001178354"/>
    </source>
</evidence>
<feature type="chain" id="PRO_5043734450" evidence="4">
    <location>
        <begin position="20"/>
        <end position="265"/>
    </location>
</feature>
<dbReference type="NCBIfam" id="TIGR02521">
    <property type="entry name" value="type_IV_pilW"/>
    <property type="match status" value="1"/>
</dbReference>
<dbReference type="PROSITE" id="PS50005">
    <property type="entry name" value="TPR"/>
    <property type="match status" value="1"/>
</dbReference>
<dbReference type="SMART" id="SM00028">
    <property type="entry name" value="TPR"/>
    <property type="match status" value="3"/>
</dbReference>
<comment type="caution">
    <text evidence="5">The sequence shown here is derived from an EMBL/GenBank/DDBJ whole genome shotgun (WGS) entry which is preliminary data.</text>
</comment>
<dbReference type="RefSeq" id="WP_305168974.1">
    <property type="nucleotide sequence ID" value="NZ_JAUUUU010000001.1"/>
</dbReference>
<organism evidence="5 6">
    <name type="scientific">Porticoccus litoralis</name>
    <dbReference type="NCBI Taxonomy" id="434086"/>
    <lineage>
        <taxon>Bacteria</taxon>
        <taxon>Pseudomonadati</taxon>
        <taxon>Pseudomonadota</taxon>
        <taxon>Gammaproteobacteria</taxon>
        <taxon>Cellvibrionales</taxon>
        <taxon>Porticoccaceae</taxon>
        <taxon>Porticoccus</taxon>
    </lineage>
</organism>
<feature type="signal peptide" evidence="4">
    <location>
        <begin position="1"/>
        <end position="19"/>
    </location>
</feature>